<dbReference type="GO" id="GO:0003887">
    <property type="term" value="F:DNA-directed DNA polymerase activity"/>
    <property type="evidence" value="ECO:0007669"/>
    <property type="project" value="UniProtKB-KW"/>
</dbReference>
<dbReference type="Proteomes" id="UP000324800">
    <property type="component" value="Unassembled WGS sequence"/>
</dbReference>
<name>A0A5J4WJ12_9EUKA</name>
<comment type="caution">
    <text evidence="6">The sequence shown here is derived from an EMBL/GenBank/DDBJ whole genome shotgun (WGS) entry which is preliminary data.</text>
</comment>
<dbReference type="InterPro" id="IPR023211">
    <property type="entry name" value="DNA_pol_palm_dom_sf"/>
</dbReference>
<dbReference type="InterPro" id="IPR043502">
    <property type="entry name" value="DNA/RNA_pol_sf"/>
</dbReference>
<accession>A0A5J4WJ12</accession>
<protein>
    <recommendedName>
        <fullName evidence="2">DNA-directed DNA polymerase</fullName>
        <ecNumber evidence="2">2.7.7.7</ecNumber>
    </recommendedName>
</protein>
<reference evidence="6 7" key="1">
    <citation type="submission" date="2019-03" db="EMBL/GenBank/DDBJ databases">
        <title>Single cell metagenomics reveals metabolic interactions within the superorganism composed of flagellate Streblomastix strix and complex community of Bacteroidetes bacteria on its surface.</title>
        <authorList>
            <person name="Treitli S.C."/>
            <person name="Kolisko M."/>
            <person name="Husnik F."/>
            <person name="Keeling P."/>
            <person name="Hampl V."/>
        </authorList>
    </citation>
    <scope>NUCLEOTIDE SEQUENCE [LARGE SCALE GENOMIC DNA]</scope>
    <source>
        <strain evidence="6">ST1C</strain>
    </source>
</reference>
<dbReference type="InterPro" id="IPR017964">
    <property type="entry name" value="DNA-dir_DNA_pol_B_CS"/>
</dbReference>
<dbReference type="EMBL" id="SNRW01001924">
    <property type="protein sequence ID" value="KAA6394512.1"/>
    <property type="molecule type" value="Genomic_DNA"/>
</dbReference>
<keyword evidence="4" id="KW-0548">Nucleotidyltransferase</keyword>
<dbReference type="AlphaFoldDB" id="A0A5J4WJ12"/>
<proteinExistence type="inferred from homology"/>
<comment type="similarity">
    <text evidence="1">Belongs to the DNA polymerase type-B family.</text>
</comment>
<evidence type="ECO:0000256" key="5">
    <source>
        <dbReference type="ARBA" id="ARBA00022932"/>
    </source>
</evidence>
<dbReference type="Gene3D" id="3.90.1600.10">
    <property type="entry name" value="Palm domain of DNA polymerase"/>
    <property type="match status" value="1"/>
</dbReference>
<evidence type="ECO:0000256" key="1">
    <source>
        <dbReference type="ARBA" id="ARBA00005755"/>
    </source>
</evidence>
<evidence type="ECO:0000256" key="2">
    <source>
        <dbReference type="ARBA" id="ARBA00012417"/>
    </source>
</evidence>
<organism evidence="6 7">
    <name type="scientific">Streblomastix strix</name>
    <dbReference type="NCBI Taxonomy" id="222440"/>
    <lineage>
        <taxon>Eukaryota</taxon>
        <taxon>Metamonada</taxon>
        <taxon>Preaxostyla</taxon>
        <taxon>Oxymonadida</taxon>
        <taxon>Streblomastigidae</taxon>
        <taxon>Streblomastix</taxon>
    </lineage>
</organism>
<evidence type="ECO:0000256" key="4">
    <source>
        <dbReference type="ARBA" id="ARBA00022695"/>
    </source>
</evidence>
<evidence type="ECO:0000313" key="6">
    <source>
        <dbReference type="EMBL" id="KAA6394512.1"/>
    </source>
</evidence>
<dbReference type="SUPFAM" id="SSF56672">
    <property type="entry name" value="DNA/RNA polymerases"/>
    <property type="match status" value="1"/>
</dbReference>
<evidence type="ECO:0000256" key="3">
    <source>
        <dbReference type="ARBA" id="ARBA00022679"/>
    </source>
</evidence>
<keyword evidence="3" id="KW-0808">Transferase</keyword>
<dbReference type="EC" id="2.7.7.7" evidence="2"/>
<dbReference type="GO" id="GO:0000166">
    <property type="term" value="F:nucleotide binding"/>
    <property type="evidence" value="ECO:0007669"/>
    <property type="project" value="InterPro"/>
</dbReference>
<dbReference type="PANTHER" id="PTHR33206">
    <property type="entry name" value="PROTEIN CBG10425"/>
    <property type="match status" value="1"/>
</dbReference>
<gene>
    <name evidence="6" type="ORF">EZS28_009963</name>
</gene>
<evidence type="ECO:0000313" key="7">
    <source>
        <dbReference type="Proteomes" id="UP000324800"/>
    </source>
</evidence>
<sequence>MYDNPDVPNDIPVPVLGFNSAHFDMIFVLPYLTSFKWHITNYLGDFYHIKRVEVRHKITSVRIQFLDAVMFVTKMNLKDYVQDFGKKSNKRSDNKGIFPNTAYNTTNYEEVLNISGPFEQDQLFNGLTQQKLSNSDYIDYLLDQMIIIVNQQGLVIDTIKKFNQRQNYLQYCNELDAQIMIEPIDNLIQMNFNNDLDMFNYLSMASCANATKYKMCWDDLDLNSRYTTKDDPALKQFTPFVLTQEYWNKKVLCYNMQDTKAGRDIKDNIKEDDFEYFLDIVYKGQCWFYEVRFTNKNPPTLDRIDNSLGHSKKTMNLPMPLTDEDTYHKLRPNITGVLANSFHRFNVKDETHFNKLKLKGQYVVSYDLDQRMTHVCGHDFNSLYPSVMCGIQHDFIKYTCHRIYMPGYELDRIECVSDKQKQLGLKIINNPLRFSNKKSDVDNVTVFIDEVKGHIDYKYINDYINCPPIIRKYKYKTLESVIGDFMHKHMKDNNMKTGEEENKLTVLLSTMNKYMCFYSYYLWLLIDDCHFITDDVKCVMTFSKHIGFESFVRKFMQQRIQSKIEGNSGGEQFSKITMNSSYGSDGMNQEHFSDINLCDIHETFRRHLNGRFKSDRKLADKLYAIEFEQQKFNCKTCLQVAFAVLDCAKYWFMNFYYNFLTPMIDMNRVHLIYCDTDSMMLAVAGDPKQNYKQGFSAVVKDKEFYNQNFYKFFPKPKQVITNQSQSKLDSLNEGQKKLKIKELQIQDEKKPLGVAYEYCGSTLIALAPKNYWLRQEFDKKDPIVVKFKEMNLKMNPQINKDAYENNIKKGTIIKGKNTSLRQHIERNEEEEVFSKMSRINTTKNGITGVHTKMIVLENQCCCPYIDGISADKFKIQYKMLMLPE</sequence>
<dbReference type="PROSITE" id="PS00116">
    <property type="entry name" value="DNA_POLYMERASE_B"/>
    <property type="match status" value="1"/>
</dbReference>
<dbReference type="PRINTS" id="PR00106">
    <property type="entry name" value="DNAPOLB"/>
</dbReference>
<dbReference type="InterPro" id="IPR006172">
    <property type="entry name" value="DNA-dir_DNA_pol_B"/>
</dbReference>
<keyword evidence="5" id="KW-0239">DNA-directed DNA polymerase</keyword>
<dbReference type="GO" id="GO:0003676">
    <property type="term" value="F:nucleic acid binding"/>
    <property type="evidence" value="ECO:0007669"/>
    <property type="project" value="InterPro"/>
</dbReference>
<dbReference type="PANTHER" id="PTHR33206:SF1">
    <property type="entry name" value="DNA-DIRECTED DNA POLYMERASE"/>
    <property type="match status" value="1"/>
</dbReference>